<dbReference type="Pfam" id="PF14122">
    <property type="entry name" value="YokU"/>
    <property type="match status" value="1"/>
</dbReference>
<evidence type="ECO:0000313" key="1">
    <source>
        <dbReference type="EMBL" id="TVY00265.1"/>
    </source>
</evidence>
<dbReference type="Proteomes" id="UP000317036">
    <property type="component" value="Unassembled WGS sequence"/>
</dbReference>
<name>A0A559JK80_9BACL</name>
<dbReference type="InterPro" id="IPR022451">
    <property type="entry name" value="CHP03829_YokU"/>
</dbReference>
<accession>A0A559JK80</accession>
<evidence type="ECO:0000313" key="2">
    <source>
        <dbReference type="Proteomes" id="UP000317036"/>
    </source>
</evidence>
<dbReference type="NCBIfam" id="TIGR03831">
    <property type="entry name" value="YgiT_finger"/>
    <property type="match status" value="1"/>
</dbReference>
<dbReference type="CDD" id="cd12870">
    <property type="entry name" value="MqsA"/>
    <property type="match status" value="1"/>
</dbReference>
<dbReference type="AlphaFoldDB" id="A0A559JK80"/>
<sequence length="91" mass="10429">MTELNCTWCESEDIREGTKDCYWVMPDGRSTVRLLEVPAIDCPSCGTYVTESMAQKVEEALYLNDVSSLGKEFTYEALTRAPRITKSYFKR</sequence>
<dbReference type="InterPro" id="IPR022453">
    <property type="entry name" value="Znf_MqsA-type"/>
</dbReference>
<proteinExistence type="predicted"/>
<comment type="caution">
    <text evidence="1">The sequence shown here is derived from an EMBL/GenBank/DDBJ whole genome shotgun (WGS) entry which is preliminary data.</text>
</comment>
<dbReference type="OrthoDB" id="2666319at2"/>
<reference evidence="1 2" key="1">
    <citation type="submission" date="2019-07" db="EMBL/GenBank/DDBJ databases">
        <authorList>
            <person name="Kim J."/>
        </authorList>
    </citation>
    <scope>NUCLEOTIDE SEQUENCE [LARGE SCALE GENOMIC DNA]</scope>
    <source>
        <strain evidence="1 2">JC52</strain>
    </source>
</reference>
<gene>
    <name evidence="1" type="ORF">FPZ49_33575</name>
</gene>
<dbReference type="EMBL" id="VNJI01000078">
    <property type="protein sequence ID" value="TVY00265.1"/>
    <property type="molecule type" value="Genomic_DNA"/>
</dbReference>
<keyword evidence="2" id="KW-1185">Reference proteome</keyword>
<protein>
    <submittedName>
        <fullName evidence="1">YgiT-type zinc finger protein</fullName>
    </submittedName>
</protein>
<organism evidence="1 2">
    <name type="scientific">Paenibacillus cremeus</name>
    <dbReference type="NCBI Taxonomy" id="2163881"/>
    <lineage>
        <taxon>Bacteria</taxon>
        <taxon>Bacillati</taxon>
        <taxon>Bacillota</taxon>
        <taxon>Bacilli</taxon>
        <taxon>Bacillales</taxon>
        <taxon>Paenibacillaceae</taxon>
        <taxon>Paenibacillus</taxon>
    </lineage>
</organism>